<accession>A0A6C0CRU0</accession>
<keyword evidence="1" id="KW-1133">Transmembrane helix</keyword>
<name>A0A6C0CRU0_9ZZZZ</name>
<feature type="transmembrane region" description="Helical" evidence="1">
    <location>
        <begin position="12"/>
        <end position="31"/>
    </location>
</feature>
<protein>
    <submittedName>
        <fullName evidence="2">Uncharacterized protein</fullName>
    </submittedName>
</protein>
<feature type="transmembrane region" description="Helical" evidence="1">
    <location>
        <begin position="37"/>
        <end position="55"/>
    </location>
</feature>
<sequence>MEKDFYTILQDLKVEIFFFILFFSIVFYQVQQAELKTLVSLLLISIWAYALWMYLQDRAKKEHSKDAKDIAVIDQVHEEKISHPEITTDNFPIKGAPKKGLVYMKENRTLMEIAKDLIFVKTFDIQKYQELLIYMNQYQKVYMYILAERYPCQSYIPTFLDARENILQTLYQLYLVIPSTFKHIYGISPYQVIERNILTFTKLSRTMLEVLENFCRVDLKEYYFPMTQPIPYDASKQKEKQNLLP</sequence>
<keyword evidence="1" id="KW-0472">Membrane</keyword>
<keyword evidence="1" id="KW-0812">Transmembrane</keyword>
<evidence type="ECO:0000256" key="1">
    <source>
        <dbReference type="SAM" id="Phobius"/>
    </source>
</evidence>
<dbReference type="AlphaFoldDB" id="A0A6C0CRU0"/>
<proteinExistence type="predicted"/>
<evidence type="ECO:0000313" key="2">
    <source>
        <dbReference type="EMBL" id="QHT07258.1"/>
    </source>
</evidence>
<dbReference type="EMBL" id="MN739480">
    <property type="protein sequence ID" value="QHT07258.1"/>
    <property type="molecule type" value="Genomic_DNA"/>
</dbReference>
<reference evidence="2" key="1">
    <citation type="journal article" date="2020" name="Nature">
        <title>Giant virus diversity and host interactions through global metagenomics.</title>
        <authorList>
            <person name="Schulz F."/>
            <person name="Roux S."/>
            <person name="Paez-Espino D."/>
            <person name="Jungbluth S."/>
            <person name="Walsh D.A."/>
            <person name="Denef V.J."/>
            <person name="McMahon K.D."/>
            <person name="Konstantinidis K.T."/>
            <person name="Eloe-Fadrosh E.A."/>
            <person name="Kyrpides N.C."/>
            <person name="Woyke T."/>
        </authorList>
    </citation>
    <scope>NUCLEOTIDE SEQUENCE</scope>
    <source>
        <strain evidence="2">GVMAG-M-3300021962-46</strain>
    </source>
</reference>
<organism evidence="2">
    <name type="scientific">viral metagenome</name>
    <dbReference type="NCBI Taxonomy" id="1070528"/>
    <lineage>
        <taxon>unclassified sequences</taxon>
        <taxon>metagenomes</taxon>
        <taxon>organismal metagenomes</taxon>
    </lineage>
</organism>